<evidence type="ECO:0000313" key="3">
    <source>
        <dbReference type="Proteomes" id="UP000738431"/>
    </source>
</evidence>
<gene>
    <name evidence="2" type="ORF">K1X11_000005</name>
</gene>
<reference evidence="2 3" key="1">
    <citation type="submission" date="2021-08" db="EMBL/GenBank/DDBJ databases">
        <authorList>
            <person name="Zhang D."/>
            <person name="Zhang A."/>
            <person name="Wang L."/>
        </authorList>
    </citation>
    <scope>NUCLEOTIDE SEQUENCE [LARGE SCALE GENOMIC DNA]</scope>
    <source>
        <strain evidence="2 3">WL0086</strain>
    </source>
</reference>
<evidence type="ECO:0000313" key="2">
    <source>
        <dbReference type="EMBL" id="WRQ87771.1"/>
    </source>
</evidence>
<reference evidence="2 3" key="2">
    <citation type="submission" date="2023-12" db="EMBL/GenBank/DDBJ databases">
        <title>Description of an unclassified Opitutus bacterium of Verrucomicrobiota.</title>
        <authorList>
            <person name="Zhang D.-F."/>
        </authorList>
    </citation>
    <scope>NUCLEOTIDE SEQUENCE [LARGE SCALE GENOMIC DNA]</scope>
    <source>
        <strain evidence="2 3">WL0086</strain>
    </source>
</reference>
<accession>A0ABZ1C8D8</accession>
<proteinExistence type="predicted"/>
<sequence>MKFDLPRDNDAFRQYTGWDFELSHEGIDFQVSTQEIEGIAEEDELSHLKEVVSRILAQKETAVDKAADGYFESFLTKWNRDEPISREEFKARLRPGTISIGSDRSVSLELEDEHDMFWGHAIVVHFDRNLQIHDTELAG</sequence>
<feature type="domain" description="DUF2262" evidence="1">
    <location>
        <begin position="26"/>
        <end position="136"/>
    </location>
</feature>
<dbReference type="RefSeq" id="WP_221029186.1">
    <property type="nucleotide sequence ID" value="NZ_CP139781.1"/>
</dbReference>
<organism evidence="2 3">
    <name type="scientific">Actomonas aquatica</name>
    <dbReference type="NCBI Taxonomy" id="2866162"/>
    <lineage>
        <taxon>Bacteria</taxon>
        <taxon>Pseudomonadati</taxon>
        <taxon>Verrucomicrobiota</taxon>
        <taxon>Opitutia</taxon>
        <taxon>Opitutales</taxon>
        <taxon>Opitutaceae</taxon>
        <taxon>Actomonas</taxon>
    </lineage>
</organism>
<protein>
    <submittedName>
        <fullName evidence="2">DUF2262 domain-containing protein</fullName>
    </submittedName>
</protein>
<dbReference type="Proteomes" id="UP000738431">
    <property type="component" value="Chromosome"/>
</dbReference>
<keyword evidence="3" id="KW-1185">Reference proteome</keyword>
<name>A0ABZ1C8D8_9BACT</name>
<evidence type="ECO:0000259" key="1">
    <source>
        <dbReference type="Pfam" id="PF10020"/>
    </source>
</evidence>
<dbReference type="Pfam" id="PF10020">
    <property type="entry name" value="DUF2262"/>
    <property type="match status" value="1"/>
</dbReference>
<dbReference type="InterPro" id="IPR019260">
    <property type="entry name" value="DUF2262"/>
</dbReference>
<dbReference type="EMBL" id="CP139781">
    <property type="protein sequence ID" value="WRQ87771.1"/>
    <property type="molecule type" value="Genomic_DNA"/>
</dbReference>